<dbReference type="Proteomes" id="UP000655751">
    <property type="component" value="Unassembled WGS sequence"/>
</dbReference>
<feature type="DNA-binding region" description="H-T-H motif" evidence="2">
    <location>
        <begin position="82"/>
        <end position="101"/>
    </location>
</feature>
<keyword evidence="5" id="KW-1185">Reference proteome</keyword>
<gene>
    <name evidence="4" type="ORF">IT779_35780</name>
</gene>
<dbReference type="AlphaFoldDB" id="A0A931IH35"/>
<dbReference type="PRINTS" id="PR00455">
    <property type="entry name" value="HTHTETR"/>
</dbReference>
<accession>A0A931IH35</accession>
<dbReference type="SUPFAM" id="SSF46689">
    <property type="entry name" value="Homeodomain-like"/>
    <property type="match status" value="1"/>
</dbReference>
<proteinExistence type="predicted"/>
<protein>
    <submittedName>
        <fullName evidence="4">TetR/AcrR family transcriptional regulator</fullName>
    </submittedName>
</protein>
<keyword evidence="1 2" id="KW-0238">DNA-binding</keyword>
<evidence type="ECO:0000256" key="2">
    <source>
        <dbReference type="PROSITE-ProRule" id="PRU00335"/>
    </source>
</evidence>
<feature type="domain" description="HTH tetR-type" evidence="3">
    <location>
        <begin position="59"/>
        <end position="119"/>
    </location>
</feature>
<dbReference type="PANTHER" id="PTHR30055">
    <property type="entry name" value="HTH-TYPE TRANSCRIPTIONAL REGULATOR RUTR"/>
    <property type="match status" value="1"/>
</dbReference>
<dbReference type="InterPro" id="IPR009057">
    <property type="entry name" value="Homeodomain-like_sf"/>
</dbReference>
<dbReference type="InterPro" id="IPR001647">
    <property type="entry name" value="HTH_TetR"/>
</dbReference>
<dbReference type="GO" id="GO:0000976">
    <property type="term" value="F:transcription cis-regulatory region binding"/>
    <property type="evidence" value="ECO:0007669"/>
    <property type="project" value="TreeGrafter"/>
</dbReference>
<dbReference type="Gene3D" id="1.10.357.10">
    <property type="entry name" value="Tetracycline Repressor, domain 2"/>
    <property type="match status" value="1"/>
</dbReference>
<evidence type="ECO:0000256" key="1">
    <source>
        <dbReference type="ARBA" id="ARBA00023125"/>
    </source>
</evidence>
<evidence type="ECO:0000313" key="4">
    <source>
        <dbReference type="EMBL" id="MBH0781647.1"/>
    </source>
</evidence>
<reference evidence="4" key="1">
    <citation type="submission" date="2020-11" db="EMBL/GenBank/DDBJ databases">
        <title>Nocardia NEAU-351.nov., a novel actinomycete isolated from the cow dung.</title>
        <authorList>
            <person name="Zhang X."/>
        </authorList>
    </citation>
    <scope>NUCLEOTIDE SEQUENCE</scope>
    <source>
        <strain evidence="4">NEAU-351</strain>
    </source>
</reference>
<evidence type="ECO:0000259" key="3">
    <source>
        <dbReference type="PROSITE" id="PS50977"/>
    </source>
</evidence>
<dbReference type="EMBL" id="JADMLG010000027">
    <property type="protein sequence ID" value="MBH0781647.1"/>
    <property type="molecule type" value="Genomic_DNA"/>
</dbReference>
<dbReference type="PANTHER" id="PTHR30055:SF209">
    <property type="entry name" value="POSSIBLE TRANSCRIPTIONAL REGULATORY PROTEIN (PROBABLY TETR-FAMILY)"/>
    <property type="match status" value="1"/>
</dbReference>
<comment type="caution">
    <text evidence="4">The sequence shown here is derived from an EMBL/GenBank/DDBJ whole genome shotgun (WGS) entry which is preliminary data.</text>
</comment>
<organism evidence="4 5">
    <name type="scientific">Nocardia bovistercoris</name>
    <dbReference type="NCBI Taxonomy" id="2785916"/>
    <lineage>
        <taxon>Bacteria</taxon>
        <taxon>Bacillati</taxon>
        <taxon>Actinomycetota</taxon>
        <taxon>Actinomycetes</taxon>
        <taxon>Mycobacteriales</taxon>
        <taxon>Nocardiaceae</taxon>
        <taxon>Nocardia</taxon>
    </lineage>
</organism>
<evidence type="ECO:0000313" key="5">
    <source>
        <dbReference type="Proteomes" id="UP000655751"/>
    </source>
</evidence>
<dbReference type="Pfam" id="PF00440">
    <property type="entry name" value="TetR_N"/>
    <property type="match status" value="1"/>
</dbReference>
<dbReference type="InterPro" id="IPR050109">
    <property type="entry name" value="HTH-type_TetR-like_transc_reg"/>
</dbReference>
<name>A0A931IH35_9NOCA</name>
<sequence length="241" mass="26509">MRYPTFHRHQPDHGPITFPRRHVIPVTYSTPPNGDRPLLLPIGPSLPDAEAQVERADAARNRRLLLDAAQQLVREQGVEGLTMDELAKRAGVGKGTVFRRFGNRSGLMRALLDHSERKYQEAFIFGPPPLGPGAPPVERLVAFGRARLLDIEVEGELHRAAEISEGDGRYTGAPYNLLKSHVVLLLREAGVDGDHALLADSLLAGLDAPLLMYQMRVLGYSREQIGANWDRVVARIVGAPA</sequence>
<dbReference type="GO" id="GO:0003700">
    <property type="term" value="F:DNA-binding transcription factor activity"/>
    <property type="evidence" value="ECO:0007669"/>
    <property type="project" value="TreeGrafter"/>
</dbReference>
<dbReference type="PROSITE" id="PS50977">
    <property type="entry name" value="HTH_TETR_2"/>
    <property type="match status" value="1"/>
</dbReference>